<evidence type="ECO:0000313" key="2">
    <source>
        <dbReference type="Proteomes" id="UP001165064"/>
    </source>
</evidence>
<dbReference type="EMBL" id="BSXS01002738">
    <property type="protein sequence ID" value="GME79759.1"/>
    <property type="molecule type" value="Genomic_DNA"/>
</dbReference>
<name>A0ACB5T268_AMBMO</name>
<organism evidence="1 2">
    <name type="scientific">Ambrosiozyma monospora</name>
    <name type="common">Yeast</name>
    <name type="synonym">Endomycopsis monosporus</name>
    <dbReference type="NCBI Taxonomy" id="43982"/>
    <lineage>
        <taxon>Eukaryota</taxon>
        <taxon>Fungi</taxon>
        <taxon>Dikarya</taxon>
        <taxon>Ascomycota</taxon>
        <taxon>Saccharomycotina</taxon>
        <taxon>Pichiomycetes</taxon>
        <taxon>Pichiales</taxon>
        <taxon>Pichiaceae</taxon>
        <taxon>Ambrosiozyma</taxon>
    </lineage>
</organism>
<proteinExistence type="predicted"/>
<dbReference type="Proteomes" id="UP001165064">
    <property type="component" value="Unassembled WGS sequence"/>
</dbReference>
<keyword evidence="2" id="KW-1185">Reference proteome</keyword>
<evidence type="ECO:0000313" key="1">
    <source>
        <dbReference type="EMBL" id="GME79759.1"/>
    </source>
</evidence>
<comment type="caution">
    <text evidence="1">The sequence shown here is derived from an EMBL/GenBank/DDBJ whole genome shotgun (WGS) entry which is preliminary data.</text>
</comment>
<sequence length="84" mass="8548">MIASMDTARDILNEMNNRSGVNPLSGDGTVDSSRTSHGATPKLSSGSAFASSCQSPSQQSGSVKEVSAATLIGNVENCDTAVEN</sequence>
<reference evidence="1" key="1">
    <citation type="submission" date="2023-04" db="EMBL/GenBank/DDBJ databases">
        <title>Ambrosiozyma monospora NBRC 10751.</title>
        <authorList>
            <person name="Ichikawa N."/>
            <person name="Sato H."/>
            <person name="Tonouchi N."/>
        </authorList>
    </citation>
    <scope>NUCLEOTIDE SEQUENCE</scope>
    <source>
        <strain evidence="1">NBRC 10751</strain>
    </source>
</reference>
<protein>
    <submittedName>
        <fullName evidence="1">Unnamed protein product</fullName>
    </submittedName>
</protein>
<gene>
    <name evidence="1" type="ORF">Amon02_000411700</name>
</gene>
<accession>A0ACB5T268</accession>